<name>A0A4Z0GV94_9BACI</name>
<dbReference type="PROSITE" id="PS51257">
    <property type="entry name" value="PROKAR_LIPOPROTEIN"/>
    <property type="match status" value="1"/>
</dbReference>
<dbReference type="RefSeq" id="WP_135328733.1">
    <property type="nucleotide sequence ID" value="NZ_SRJC01000008.1"/>
</dbReference>
<reference evidence="2 3" key="1">
    <citation type="journal article" date="2003" name="Int. J. Syst. Evol. Microbiol.">
        <title>Halobacillus salinus sp. nov., isolated from a salt lake on the coast of the East Sea in Korea.</title>
        <authorList>
            <person name="Yoon J.H."/>
            <person name="Kang K.H."/>
            <person name="Park Y.H."/>
        </authorList>
    </citation>
    <scope>NUCLEOTIDE SEQUENCE [LARGE SCALE GENOMIC DNA]</scope>
    <source>
        <strain evidence="2 3">HSL-3</strain>
    </source>
</reference>
<keyword evidence="3" id="KW-1185">Reference proteome</keyword>
<evidence type="ECO:0000313" key="2">
    <source>
        <dbReference type="EMBL" id="TGB01128.1"/>
    </source>
</evidence>
<keyword evidence="1" id="KW-0732">Signal</keyword>
<evidence type="ECO:0008006" key="4">
    <source>
        <dbReference type="Google" id="ProtNLM"/>
    </source>
</evidence>
<gene>
    <name evidence="2" type="ORF">E4663_18425</name>
</gene>
<evidence type="ECO:0000256" key="1">
    <source>
        <dbReference type="SAM" id="SignalP"/>
    </source>
</evidence>
<comment type="caution">
    <text evidence="2">The sequence shown here is derived from an EMBL/GenBank/DDBJ whole genome shotgun (WGS) entry which is preliminary data.</text>
</comment>
<dbReference type="EMBL" id="SRJC01000008">
    <property type="protein sequence ID" value="TGB01128.1"/>
    <property type="molecule type" value="Genomic_DNA"/>
</dbReference>
<sequence>MKKIVYFLIVILAVLSACSEADSENTYTVEDAEENGDVIVKHQSEDFEQIRQGALEVENIEKMNTLLEKVDNAEDYSVDVSIFNPNNTHYKNTFTADGQNITFENNYEGYRQSPAGTYTCRFIQKRGHIIYLSKCESEEGEEYSTMVAFIGTEEAFREAE</sequence>
<feature type="signal peptide" evidence="1">
    <location>
        <begin position="1"/>
        <end position="21"/>
    </location>
</feature>
<protein>
    <recommendedName>
        <fullName evidence="4">DUF4362 domain-containing protein</fullName>
    </recommendedName>
</protein>
<organism evidence="2 3">
    <name type="scientific">Halobacillus salinus</name>
    <dbReference type="NCBI Taxonomy" id="192814"/>
    <lineage>
        <taxon>Bacteria</taxon>
        <taxon>Bacillati</taxon>
        <taxon>Bacillota</taxon>
        <taxon>Bacilli</taxon>
        <taxon>Bacillales</taxon>
        <taxon>Bacillaceae</taxon>
        <taxon>Halobacillus</taxon>
    </lineage>
</organism>
<evidence type="ECO:0000313" key="3">
    <source>
        <dbReference type="Proteomes" id="UP000297982"/>
    </source>
</evidence>
<dbReference type="AlphaFoldDB" id="A0A4Z0GV94"/>
<proteinExistence type="predicted"/>
<accession>A0A4Z0GV94</accession>
<dbReference type="Proteomes" id="UP000297982">
    <property type="component" value="Unassembled WGS sequence"/>
</dbReference>
<feature type="chain" id="PRO_5038591631" description="DUF4362 domain-containing protein" evidence="1">
    <location>
        <begin position="22"/>
        <end position="160"/>
    </location>
</feature>